<evidence type="ECO:0000256" key="1">
    <source>
        <dbReference type="SAM" id="MobiDB-lite"/>
    </source>
</evidence>
<protein>
    <submittedName>
        <fullName evidence="2 4">Uncharacterized protein</fullName>
    </submittedName>
</protein>
<accession>A0A183IIF8</accession>
<dbReference type="Proteomes" id="UP000270296">
    <property type="component" value="Unassembled WGS sequence"/>
</dbReference>
<reference evidence="2 3" key="2">
    <citation type="submission" date="2018-11" db="EMBL/GenBank/DDBJ databases">
        <authorList>
            <consortium name="Pathogen Informatics"/>
        </authorList>
    </citation>
    <scope>NUCLEOTIDE SEQUENCE [LARGE SCALE GENOMIC DNA]</scope>
</reference>
<feature type="region of interest" description="Disordered" evidence="1">
    <location>
        <begin position="1"/>
        <end position="94"/>
    </location>
</feature>
<dbReference type="EMBL" id="UZAM01007728">
    <property type="protein sequence ID" value="VDP01051.1"/>
    <property type="molecule type" value="Genomic_DNA"/>
</dbReference>
<feature type="compositionally biased region" description="Pro residues" evidence="1">
    <location>
        <begin position="36"/>
        <end position="47"/>
    </location>
</feature>
<gene>
    <name evidence="2" type="ORF">SBAD_LOCUS3403</name>
</gene>
<keyword evidence="3" id="KW-1185">Reference proteome</keyword>
<evidence type="ECO:0000313" key="3">
    <source>
        <dbReference type="Proteomes" id="UP000270296"/>
    </source>
</evidence>
<name>A0A183IIF8_9BILA</name>
<sequence length="94" mass="9989">MSVSPSVERPSVDGLTASPSMSMHLALRNSTTSSSSPPPPPHPPPLPTSRIDQFLLETLDDGVGPNDSEASSSHAQHETDRHGFIADDSRNTDE</sequence>
<dbReference type="AlphaFoldDB" id="A0A183IIF8"/>
<dbReference type="WBParaSite" id="SBAD_0000356201-mRNA-1">
    <property type="protein sequence ID" value="SBAD_0000356201-mRNA-1"/>
    <property type="gene ID" value="SBAD_0000356201"/>
</dbReference>
<evidence type="ECO:0000313" key="2">
    <source>
        <dbReference type="EMBL" id="VDP01051.1"/>
    </source>
</evidence>
<reference evidence="4" key="1">
    <citation type="submission" date="2016-06" db="UniProtKB">
        <authorList>
            <consortium name="WormBaseParasite"/>
        </authorList>
    </citation>
    <scope>IDENTIFICATION</scope>
</reference>
<organism evidence="4">
    <name type="scientific">Soboliphyme baturini</name>
    <dbReference type="NCBI Taxonomy" id="241478"/>
    <lineage>
        <taxon>Eukaryota</taxon>
        <taxon>Metazoa</taxon>
        <taxon>Ecdysozoa</taxon>
        <taxon>Nematoda</taxon>
        <taxon>Enoplea</taxon>
        <taxon>Dorylaimia</taxon>
        <taxon>Dioctophymatida</taxon>
        <taxon>Dioctophymatoidea</taxon>
        <taxon>Soboliphymatidae</taxon>
        <taxon>Soboliphyme</taxon>
    </lineage>
</organism>
<proteinExistence type="predicted"/>
<feature type="compositionally biased region" description="Basic and acidic residues" evidence="1">
    <location>
        <begin position="75"/>
        <end position="94"/>
    </location>
</feature>
<evidence type="ECO:0000313" key="4">
    <source>
        <dbReference type="WBParaSite" id="SBAD_0000356201-mRNA-1"/>
    </source>
</evidence>